<evidence type="ECO:0000259" key="2">
    <source>
        <dbReference type="Pfam" id="PF16982"/>
    </source>
</evidence>
<evidence type="ECO:0000313" key="3">
    <source>
        <dbReference type="EMBL" id="GFO94682.1"/>
    </source>
</evidence>
<accession>A0AAI9NYK5</accession>
<keyword evidence="1" id="KW-1133">Transmembrane helix</keyword>
<gene>
    <name evidence="3" type="ORF">COEU31_17280</name>
</gene>
<comment type="caution">
    <text evidence="3">The sequence shown here is derived from an EMBL/GenBank/DDBJ whole genome shotgun (WGS) entry which is preliminary data.</text>
</comment>
<name>A0AAI9NYK5_9FIRM</name>
<evidence type="ECO:0000313" key="4">
    <source>
        <dbReference type="Proteomes" id="UP000660047"/>
    </source>
</evidence>
<dbReference type="Proteomes" id="UP000660047">
    <property type="component" value="Unassembled WGS sequence"/>
</dbReference>
<evidence type="ECO:0000256" key="1">
    <source>
        <dbReference type="SAM" id="Phobius"/>
    </source>
</evidence>
<proteinExistence type="predicted"/>
<dbReference type="AlphaFoldDB" id="A0AAI9NYK5"/>
<organism evidence="3 4">
    <name type="scientific">Coprococcus eutactus</name>
    <dbReference type="NCBI Taxonomy" id="33043"/>
    <lineage>
        <taxon>Bacteria</taxon>
        <taxon>Bacillati</taxon>
        <taxon>Bacillota</taxon>
        <taxon>Clostridia</taxon>
        <taxon>Lachnospirales</taxon>
        <taxon>Lachnospiraceae</taxon>
        <taxon>Coprococcus</taxon>
    </lineage>
</organism>
<feature type="transmembrane region" description="Helical" evidence="1">
    <location>
        <begin position="38"/>
        <end position="57"/>
    </location>
</feature>
<dbReference type="Pfam" id="PF16982">
    <property type="entry name" value="Flp1_like"/>
    <property type="match status" value="1"/>
</dbReference>
<dbReference type="InterPro" id="IPR031564">
    <property type="entry name" value="Flp1-like"/>
</dbReference>
<protein>
    <recommendedName>
        <fullName evidence="2">Putative Flagellin Flp1-like domain-containing protein</fullName>
    </recommendedName>
</protein>
<reference evidence="3" key="1">
    <citation type="submission" date="2020-06" db="EMBL/GenBank/DDBJ databases">
        <title>Characterization of fructooligosaccharide metabolism and fructooligosaccharide-degrading enzymes in human commensal butyrate producers.</title>
        <authorList>
            <person name="Tanno H."/>
            <person name="Fujii T."/>
            <person name="Hirano K."/>
            <person name="Maeno S."/>
            <person name="Tonozuka T."/>
            <person name="Sakamoto M."/>
            <person name="Ohkuma M."/>
            <person name="Tochio T."/>
            <person name="Endo A."/>
        </authorList>
    </citation>
    <scope>NUCLEOTIDE SEQUENCE</scope>
    <source>
        <strain evidence="3">JCM 31265</strain>
    </source>
</reference>
<sequence>MIERIDDVAGMAIAKAKYLGFKAKEKFVDFVTKEDGDVNVVSIVILIGIAVVLALLFKTQITTIVTNLLKNIETKSNEAMK</sequence>
<keyword evidence="1" id="KW-0472">Membrane</keyword>
<dbReference type="EMBL" id="BLYL01000009">
    <property type="protein sequence ID" value="GFO94682.1"/>
    <property type="molecule type" value="Genomic_DNA"/>
</dbReference>
<dbReference type="RefSeq" id="WP_022217485.1">
    <property type="nucleotide sequence ID" value="NZ_BLYL01000009.1"/>
</dbReference>
<keyword evidence="1" id="KW-0812">Transmembrane</keyword>
<feature type="domain" description="Putative Flagellin Flp1-like" evidence="2">
    <location>
        <begin position="30"/>
        <end position="78"/>
    </location>
</feature>